<dbReference type="InterPro" id="IPR011008">
    <property type="entry name" value="Dimeric_a/b-barrel"/>
</dbReference>
<dbReference type="GeneID" id="19404482"/>
<dbReference type="EMBL" id="KB908593">
    <property type="protein sequence ID" value="EOA86361.1"/>
    <property type="molecule type" value="Genomic_DNA"/>
</dbReference>
<dbReference type="Proteomes" id="UP000016935">
    <property type="component" value="Unassembled WGS sequence"/>
</dbReference>
<dbReference type="STRING" id="671987.R0INL2"/>
<dbReference type="Gene3D" id="3.30.70.100">
    <property type="match status" value="1"/>
</dbReference>
<comment type="similarity">
    <text evidence="1">Belongs to the tpcK family.</text>
</comment>
<evidence type="ECO:0000256" key="1">
    <source>
        <dbReference type="ARBA" id="ARBA00005986"/>
    </source>
</evidence>
<dbReference type="PANTHER" id="PTHR40260:SF2">
    <property type="entry name" value="BLR8190 PROTEIN"/>
    <property type="match status" value="1"/>
</dbReference>
<dbReference type="HOGENOM" id="CLU_115019_1_0_1"/>
<reference evidence="2 3" key="1">
    <citation type="journal article" date="2012" name="PLoS Pathog.">
        <title>Diverse lifestyles and strategies of plant pathogenesis encoded in the genomes of eighteen Dothideomycetes fungi.</title>
        <authorList>
            <person name="Ohm R.A."/>
            <person name="Feau N."/>
            <person name="Henrissat B."/>
            <person name="Schoch C.L."/>
            <person name="Horwitz B.A."/>
            <person name="Barry K.W."/>
            <person name="Condon B.J."/>
            <person name="Copeland A.C."/>
            <person name="Dhillon B."/>
            <person name="Glaser F."/>
            <person name="Hesse C.N."/>
            <person name="Kosti I."/>
            <person name="LaButti K."/>
            <person name="Lindquist E.A."/>
            <person name="Lucas S."/>
            <person name="Salamov A.A."/>
            <person name="Bradshaw R.E."/>
            <person name="Ciuffetti L."/>
            <person name="Hamelin R.C."/>
            <person name="Kema G.H.J."/>
            <person name="Lawrence C."/>
            <person name="Scott J.A."/>
            <person name="Spatafora J.W."/>
            <person name="Turgeon B.G."/>
            <person name="de Wit P.J.G.M."/>
            <person name="Zhong S."/>
            <person name="Goodwin S.B."/>
            <person name="Grigoriev I.V."/>
        </authorList>
    </citation>
    <scope>NUCLEOTIDE SEQUENCE [LARGE SCALE GENOMIC DNA]</scope>
    <source>
        <strain evidence="3">28A</strain>
    </source>
</reference>
<proteinExistence type="inferred from homology"/>
<dbReference type="PANTHER" id="PTHR40260">
    <property type="entry name" value="BLR8190 PROTEIN"/>
    <property type="match status" value="1"/>
</dbReference>
<name>R0INL2_EXST2</name>
<reference evidence="2 3" key="2">
    <citation type="journal article" date="2013" name="PLoS Genet.">
        <title>Comparative genome structure, secondary metabolite, and effector coding capacity across Cochliobolus pathogens.</title>
        <authorList>
            <person name="Condon B.J."/>
            <person name="Leng Y."/>
            <person name="Wu D."/>
            <person name="Bushley K.E."/>
            <person name="Ohm R.A."/>
            <person name="Otillar R."/>
            <person name="Martin J."/>
            <person name="Schackwitz W."/>
            <person name="Grimwood J."/>
            <person name="MohdZainudin N."/>
            <person name="Xue C."/>
            <person name="Wang R."/>
            <person name="Manning V.A."/>
            <person name="Dhillon B."/>
            <person name="Tu Z.J."/>
            <person name="Steffenson B.J."/>
            <person name="Salamov A."/>
            <person name="Sun H."/>
            <person name="Lowry S."/>
            <person name="LaButti K."/>
            <person name="Han J."/>
            <person name="Copeland A."/>
            <person name="Lindquist E."/>
            <person name="Barry K."/>
            <person name="Schmutz J."/>
            <person name="Baker S.E."/>
            <person name="Ciuffetti L.M."/>
            <person name="Grigoriev I.V."/>
            <person name="Zhong S."/>
            <person name="Turgeon B.G."/>
        </authorList>
    </citation>
    <scope>NUCLEOTIDE SEQUENCE [LARGE SCALE GENOMIC DNA]</scope>
    <source>
        <strain evidence="3">28A</strain>
    </source>
</reference>
<evidence type="ECO:0008006" key="4">
    <source>
        <dbReference type="Google" id="ProtNLM"/>
    </source>
</evidence>
<accession>R0INL2</accession>
<dbReference type="InterPro" id="IPR009799">
    <property type="entry name" value="EthD_dom"/>
</dbReference>
<evidence type="ECO:0000313" key="3">
    <source>
        <dbReference type="Proteomes" id="UP000016935"/>
    </source>
</evidence>
<dbReference type="eggNOG" id="ENOG502SXKU">
    <property type="taxonomic scope" value="Eukaryota"/>
</dbReference>
<sequence>MAVGTVFVMYPRKDGSTFNKDYYLTSHMELCKKHWTKHGFKSWSVTEPNADSPYICISVLEFETPEGFGNAAQDSTIKEIMEDVKNYYTEPPVIAHGPVVGRG</sequence>
<protein>
    <recommendedName>
        <fullName evidence="4">EthD domain-containing protein</fullName>
    </recommendedName>
</protein>
<dbReference type="RefSeq" id="XP_008025905.1">
    <property type="nucleotide sequence ID" value="XM_008027714.1"/>
</dbReference>
<gene>
    <name evidence="2" type="ORF">SETTUDRAFT_39497</name>
</gene>
<evidence type="ECO:0000313" key="2">
    <source>
        <dbReference type="EMBL" id="EOA86361.1"/>
    </source>
</evidence>
<keyword evidence="3" id="KW-1185">Reference proteome</keyword>
<dbReference type="SUPFAM" id="SSF54909">
    <property type="entry name" value="Dimeric alpha+beta barrel"/>
    <property type="match status" value="1"/>
</dbReference>
<dbReference type="GO" id="GO:0016491">
    <property type="term" value="F:oxidoreductase activity"/>
    <property type="evidence" value="ECO:0007669"/>
    <property type="project" value="InterPro"/>
</dbReference>
<organism evidence="2 3">
    <name type="scientific">Exserohilum turcicum (strain 28A)</name>
    <name type="common">Northern leaf blight fungus</name>
    <name type="synonym">Setosphaeria turcica</name>
    <dbReference type="NCBI Taxonomy" id="671987"/>
    <lineage>
        <taxon>Eukaryota</taxon>
        <taxon>Fungi</taxon>
        <taxon>Dikarya</taxon>
        <taxon>Ascomycota</taxon>
        <taxon>Pezizomycotina</taxon>
        <taxon>Dothideomycetes</taxon>
        <taxon>Pleosporomycetidae</taxon>
        <taxon>Pleosporales</taxon>
        <taxon>Pleosporineae</taxon>
        <taxon>Pleosporaceae</taxon>
        <taxon>Exserohilum</taxon>
    </lineage>
</organism>
<dbReference type="OrthoDB" id="4892971at2759"/>
<dbReference type="NCBIfam" id="TIGR02118">
    <property type="entry name" value="EthD family reductase"/>
    <property type="match status" value="1"/>
</dbReference>
<dbReference type="AlphaFoldDB" id="R0INL2"/>